<keyword evidence="3" id="KW-1185">Reference proteome</keyword>
<evidence type="ECO:0008006" key="4">
    <source>
        <dbReference type="Google" id="ProtNLM"/>
    </source>
</evidence>
<evidence type="ECO:0000313" key="2">
    <source>
        <dbReference type="EMBL" id="KAJ7088468.1"/>
    </source>
</evidence>
<dbReference type="Proteomes" id="UP001222325">
    <property type="component" value="Unassembled WGS sequence"/>
</dbReference>
<feature type="region of interest" description="Disordered" evidence="1">
    <location>
        <begin position="1"/>
        <end position="21"/>
    </location>
</feature>
<accession>A0AAD6U4Q7</accession>
<proteinExistence type="predicted"/>
<evidence type="ECO:0000313" key="3">
    <source>
        <dbReference type="Proteomes" id="UP001222325"/>
    </source>
</evidence>
<dbReference type="AlphaFoldDB" id="A0AAD6U4Q7"/>
<evidence type="ECO:0000256" key="1">
    <source>
        <dbReference type="SAM" id="MobiDB-lite"/>
    </source>
</evidence>
<reference evidence="2" key="1">
    <citation type="submission" date="2023-03" db="EMBL/GenBank/DDBJ databases">
        <title>Massive genome expansion in bonnet fungi (Mycena s.s.) driven by repeated elements and novel gene families across ecological guilds.</title>
        <authorList>
            <consortium name="Lawrence Berkeley National Laboratory"/>
            <person name="Harder C.B."/>
            <person name="Miyauchi S."/>
            <person name="Viragh M."/>
            <person name="Kuo A."/>
            <person name="Thoen E."/>
            <person name="Andreopoulos B."/>
            <person name="Lu D."/>
            <person name="Skrede I."/>
            <person name="Drula E."/>
            <person name="Henrissat B."/>
            <person name="Morin E."/>
            <person name="Kohler A."/>
            <person name="Barry K."/>
            <person name="LaButti K."/>
            <person name="Morin E."/>
            <person name="Salamov A."/>
            <person name="Lipzen A."/>
            <person name="Mereny Z."/>
            <person name="Hegedus B."/>
            <person name="Baldrian P."/>
            <person name="Stursova M."/>
            <person name="Weitz H."/>
            <person name="Taylor A."/>
            <person name="Grigoriev I.V."/>
            <person name="Nagy L.G."/>
            <person name="Martin F."/>
            <person name="Kauserud H."/>
        </authorList>
    </citation>
    <scope>NUCLEOTIDE SEQUENCE</scope>
    <source>
        <strain evidence="2">CBHHK173m</strain>
    </source>
</reference>
<comment type="caution">
    <text evidence="2">The sequence shown here is derived from an EMBL/GenBank/DDBJ whole genome shotgun (WGS) entry which is preliminary data.</text>
</comment>
<dbReference type="InterPro" id="IPR001138">
    <property type="entry name" value="Zn2Cys6_DnaBD"/>
</dbReference>
<dbReference type="EMBL" id="JARJCN010000026">
    <property type="protein sequence ID" value="KAJ7088468.1"/>
    <property type="molecule type" value="Genomic_DNA"/>
</dbReference>
<dbReference type="GO" id="GO:0000981">
    <property type="term" value="F:DNA-binding transcription factor activity, RNA polymerase II-specific"/>
    <property type="evidence" value="ECO:0007669"/>
    <property type="project" value="InterPro"/>
</dbReference>
<name>A0AAD6U4Q7_9AGAR</name>
<dbReference type="CDD" id="cd00067">
    <property type="entry name" value="GAL4"/>
    <property type="match status" value="1"/>
</dbReference>
<feature type="region of interest" description="Disordered" evidence="1">
    <location>
        <begin position="89"/>
        <end position="138"/>
    </location>
</feature>
<sequence length="220" mass="24146">MDPRPHIYIPPAPPYPPLPPRPARTRARMACAICRSRKMKVRPGRPVCREITFVYDSFDQCVPGDRNVSPPGRCARCASRGLPCEYVPVSEEGTSRSDGGSRGRRTPTPEEEEGRGTTVRSSASHGGLSLKSAWDDGGGREFCESSPLTLSDAPLPGPEAQVFLYPPSWPTQAFKIDPPAQDIPPNGIFAPYPHPMEYTGDWPWVAWVAIMQHDSDACSM</sequence>
<organism evidence="2 3">
    <name type="scientific">Mycena belliarum</name>
    <dbReference type="NCBI Taxonomy" id="1033014"/>
    <lineage>
        <taxon>Eukaryota</taxon>
        <taxon>Fungi</taxon>
        <taxon>Dikarya</taxon>
        <taxon>Basidiomycota</taxon>
        <taxon>Agaricomycotina</taxon>
        <taxon>Agaricomycetes</taxon>
        <taxon>Agaricomycetidae</taxon>
        <taxon>Agaricales</taxon>
        <taxon>Marasmiineae</taxon>
        <taxon>Mycenaceae</taxon>
        <taxon>Mycena</taxon>
    </lineage>
</organism>
<feature type="compositionally biased region" description="Pro residues" evidence="1">
    <location>
        <begin position="8"/>
        <end position="21"/>
    </location>
</feature>
<protein>
    <recommendedName>
        <fullName evidence="4">Zn(2)-C6 fungal-type domain-containing protein</fullName>
    </recommendedName>
</protein>
<gene>
    <name evidence="2" type="ORF">B0H15DRAFT_949644</name>
</gene>
<dbReference type="GO" id="GO:0008270">
    <property type="term" value="F:zinc ion binding"/>
    <property type="evidence" value="ECO:0007669"/>
    <property type="project" value="InterPro"/>
</dbReference>